<evidence type="ECO:0000313" key="1">
    <source>
        <dbReference type="EMBL" id="MDI5962175.1"/>
    </source>
</evidence>
<evidence type="ECO:0000313" key="3">
    <source>
        <dbReference type="Proteomes" id="UP001156398"/>
    </source>
</evidence>
<evidence type="ECO:0000313" key="2">
    <source>
        <dbReference type="EMBL" id="MDI5972441.1"/>
    </source>
</evidence>
<sequence>MADARWQPMRAIGTYTRRSDTGTLIETYHDGYEVNGTGAFIWSLVGTGATTGQIAAAVAGEFGVAPERADEAVTAFLSLLGERGFLAPA</sequence>
<dbReference type="AlphaFoldDB" id="A0AA90H5S8"/>
<organism evidence="2">
    <name type="scientific">Streptantibioticus silvisoli</name>
    <dbReference type="NCBI Taxonomy" id="2705255"/>
    <lineage>
        <taxon>Bacteria</taxon>
        <taxon>Bacillati</taxon>
        <taxon>Actinomycetota</taxon>
        <taxon>Actinomycetes</taxon>
        <taxon>Kitasatosporales</taxon>
        <taxon>Streptomycetaceae</taxon>
        <taxon>Streptantibioticus</taxon>
    </lineage>
</organism>
<accession>A0AA90H5S8</accession>
<dbReference type="InterPro" id="IPR008792">
    <property type="entry name" value="PQQD"/>
</dbReference>
<dbReference type="Gene3D" id="1.10.10.1150">
    <property type="entry name" value="Coenzyme PQQ synthesis protein D (PqqD)"/>
    <property type="match status" value="1"/>
</dbReference>
<comment type="caution">
    <text evidence="2">The sequence shown here is derived from an EMBL/GenBank/DDBJ whole genome shotgun (WGS) entry which is preliminary data.</text>
</comment>
<gene>
    <name evidence="1" type="ORF">POF43_005495</name>
    <name evidence="2" type="ORF">POF50_024395</name>
</gene>
<dbReference type="Proteomes" id="UP001156398">
    <property type="component" value="Unassembled WGS sequence"/>
</dbReference>
<dbReference type="EMBL" id="JABXJJ020000032">
    <property type="protein sequence ID" value="MDI5972441.1"/>
    <property type="molecule type" value="Genomic_DNA"/>
</dbReference>
<protein>
    <submittedName>
        <fullName evidence="2">PqqD family protein</fullName>
    </submittedName>
</protein>
<name>A0AA90H5S8_9ACTN</name>
<proteinExistence type="predicted"/>
<dbReference type="InterPro" id="IPR041881">
    <property type="entry name" value="PqqD_sf"/>
</dbReference>
<dbReference type="EMBL" id="JAAGKO020000005">
    <property type="protein sequence ID" value="MDI5962175.1"/>
    <property type="molecule type" value="Genomic_DNA"/>
</dbReference>
<keyword evidence="3" id="KW-1185">Reference proteome</keyword>
<dbReference type="RefSeq" id="WP_271316588.1">
    <property type="nucleotide sequence ID" value="NZ_JAAGKO020000005.1"/>
</dbReference>
<dbReference type="Pfam" id="PF05402">
    <property type="entry name" value="PqqD"/>
    <property type="match status" value="1"/>
</dbReference>
<reference evidence="2 3" key="1">
    <citation type="submission" date="2023-05" db="EMBL/GenBank/DDBJ databases">
        <title>Streptantibioticus silvisoli sp. nov., acidotolerant actinomycetes 1 from pine litter.</title>
        <authorList>
            <person name="Swiecimska M."/>
            <person name="Golinska P."/>
            <person name="Sangal V."/>
            <person name="Wachnowicz B."/>
            <person name="Goodfellow M."/>
        </authorList>
    </citation>
    <scope>NUCLEOTIDE SEQUENCE</scope>
    <source>
        <strain evidence="2">SL13</strain>
        <strain evidence="1 3">SL54</strain>
    </source>
</reference>